<dbReference type="InterPro" id="IPR028098">
    <property type="entry name" value="Glyco_trans_4-like_N"/>
</dbReference>
<dbReference type="Pfam" id="PF00534">
    <property type="entry name" value="Glycos_transf_1"/>
    <property type="match status" value="1"/>
</dbReference>
<evidence type="ECO:0000313" key="3">
    <source>
        <dbReference type="EMBL" id="VAW95639.1"/>
    </source>
</evidence>
<organism evidence="3">
    <name type="scientific">hydrothermal vent metagenome</name>
    <dbReference type="NCBI Taxonomy" id="652676"/>
    <lineage>
        <taxon>unclassified sequences</taxon>
        <taxon>metagenomes</taxon>
        <taxon>ecological metagenomes</taxon>
    </lineage>
</organism>
<dbReference type="Gene3D" id="3.40.50.2000">
    <property type="entry name" value="Glycogen Phosphorylase B"/>
    <property type="match status" value="2"/>
</dbReference>
<dbReference type="InterPro" id="IPR001296">
    <property type="entry name" value="Glyco_trans_1"/>
</dbReference>
<dbReference type="SUPFAM" id="SSF53756">
    <property type="entry name" value="UDP-Glycosyltransferase/glycogen phosphorylase"/>
    <property type="match status" value="1"/>
</dbReference>
<evidence type="ECO:0000259" key="1">
    <source>
        <dbReference type="Pfam" id="PF00534"/>
    </source>
</evidence>
<gene>
    <name evidence="3" type="ORF">MNBD_GAMMA20-1470</name>
</gene>
<keyword evidence="3" id="KW-0808">Transferase</keyword>
<sequence>MPVYSCTPRIGYVVKRYPRYSETFIVNEILAHEKAGLSLDIFALRQSCDTHFQDTIASVRAPVTYLSAPNVLSAGEFWGELMTAVKNLPGWASGLNAARNETARDVYQAALLALQAREKGIEHLHAHFATSATTVARLASLFAGLTYSFTAHAKDIFHESVKNDDLQTKIQDALSVITVSDYNVDFLQDKFGNSASNVQRIYNGLDLSCLPYSDPKNRPPRIVAVGRLIEKKGFSDLIAACAELQIRDIDFECQIIGGGPLLDTLNADIHRRGLKNKVKTLGPLPQREVIASLQQAAVFAAPCVVGADGNRDGLPTVLLEAMALGVPCISTAVTGIPEAIKHDHTGLIVPQKNVAALTQGLEYLLSHPQERTRLAQQARRLIEHTFDIHQNTAVLRSVFDHATSRTFNCQKVG</sequence>
<reference evidence="3" key="1">
    <citation type="submission" date="2018-06" db="EMBL/GenBank/DDBJ databases">
        <authorList>
            <person name="Zhirakovskaya E."/>
        </authorList>
    </citation>
    <scope>NUCLEOTIDE SEQUENCE</scope>
</reference>
<protein>
    <submittedName>
        <fullName evidence="3">Glycosyltransferase</fullName>
    </submittedName>
</protein>
<accession>A0A3B1ABN1</accession>
<feature type="domain" description="Glycosyl transferase family 1" evidence="1">
    <location>
        <begin position="216"/>
        <end position="380"/>
    </location>
</feature>
<dbReference type="GO" id="GO:0016757">
    <property type="term" value="F:glycosyltransferase activity"/>
    <property type="evidence" value="ECO:0007669"/>
    <property type="project" value="InterPro"/>
</dbReference>
<dbReference type="AlphaFoldDB" id="A0A3B1ABN1"/>
<proteinExistence type="predicted"/>
<feature type="domain" description="Glycosyltransferase subfamily 4-like N-terminal" evidence="2">
    <location>
        <begin position="100"/>
        <end position="208"/>
    </location>
</feature>
<evidence type="ECO:0000259" key="2">
    <source>
        <dbReference type="Pfam" id="PF13439"/>
    </source>
</evidence>
<dbReference type="EMBL" id="UOFU01000078">
    <property type="protein sequence ID" value="VAW95639.1"/>
    <property type="molecule type" value="Genomic_DNA"/>
</dbReference>
<dbReference type="Pfam" id="PF13439">
    <property type="entry name" value="Glyco_transf_4"/>
    <property type="match status" value="1"/>
</dbReference>
<name>A0A3B1ABN1_9ZZZZ</name>
<dbReference type="PANTHER" id="PTHR12526">
    <property type="entry name" value="GLYCOSYLTRANSFERASE"/>
    <property type="match status" value="1"/>
</dbReference>